<sequence length="63" mass="7149">MDQVILDHVPRTTPSSFSENWGHHFHPACARRGTTLAITNTRLINSSVNYRFPCSCGNLLMYL</sequence>
<proteinExistence type="predicted"/>
<dbReference type="EMBL" id="GGEC01049145">
    <property type="protein sequence ID" value="MBX29629.1"/>
    <property type="molecule type" value="Transcribed_RNA"/>
</dbReference>
<dbReference type="AlphaFoldDB" id="A0A2P2MHH0"/>
<accession>A0A2P2MHH0</accession>
<evidence type="ECO:0000313" key="1">
    <source>
        <dbReference type="EMBL" id="MBX29622.1"/>
    </source>
</evidence>
<name>A0A2P2MHH0_RHIMU</name>
<dbReference type="EMBL" id="GGEC01049138">
    <property type="protein sequence ID" value="MBX29622.1"/>
    <property type="molecule type" value="Transcribed_RNA"/>
</dbReference>
<protein>
    <submittedName>
        <fullName evidence="1">Uncharacterized protein MANES_09G184700</fullName>
    </submittedName>
</protein>
<organism evidence="1">
    <name type="scientific">Rhizophora mucronata</name>
    <name type="common">Asiatic mangrove</name>
    <dbReference type="NCBI Taxonomy" id="61149"/>
    <lineage>
        <taxon>Eukaryota</taxon>
        <taxon>Viridiplantae</taxon>
        <taxon>Streptophyta</taxon>
        <taxon>Embryophyta</taxon>
        <taxon>Tracheophyta</taxon>
        <taxon>Spermatophyta</taxon>
        <taxon>Magnoliopsida</taxon>
        <taxon>eudicotyledons</taxon>
        <taxon>Gunneridae</taxon>
        <taxon>Pentapetalae</taxon>
        <taxon>rosids</taxon>
        <taxon>fabids</taxon>
        <taxon>Malpighiales</taxon>
        <taxon>Rhizophoraceae</taxon>
        <taxon>Rhizophora</taxon>
    </lineage>
</organism>
<reference evidence="1" key="1">
    <citation type="submission" date="2018-02" db="EMBL/GenBank/DDBJ databases">
        <title>Rhizophora mucronata_Transcriptome.</title>
        <authorList>
            <person name="Meera S.P."/>
            <person name="Sreeshan A."/>
            <person name="Augustine A."/>
        </authorList>
    </citation>
    <scope>NUCLEOTIDE SEQUENCE</scope>
    <source>
        <tissue evidence="1">Leaf</tissue>
    </source>
</reference>